<dbReference type="Gene3D" id="3.40.640.10">
    <property type="entry name" value="Type I PLP-dependent aspartate aminotransferase-like (Major domain)"/>
    <property type="match status" value="1"/>
</dbReference>
<reference evidence="7" key="1">
    <citation type="submission" date="2024-07" db="EMBL/GenBank/DDBJ databases">
        <authorList>
            <person name="Yu S.T."/>
        </authorList>
    </citation>
    <scope>NUCLEOTIDE SEQUENCE</scope>
    <source>
        <strain evidence="7">R21</strain>
    </source>
</reference>
<accession>A0AB39P1Y1</accession>
<keyword evidence="5" id="KW-0804">Transcription</keyword>
<dbReference type="PANTHER" id="PTHR46577:SF1">
    <property type="entry name" value="HTH-TYPE TRANSCRIPTIONAL REGULATORY PROTEIN GABR"/>
    <property type="match status" value="1"/>
</dbReference>
<evidence type="ECO:0000259" key="6">
    <source>
        <dbReference type="PROSITE" id="PS50949"/>
    </source>
</evidence>
<keyword evidence="7" id="KW-0808">Transferase</keyword>
<evidence type="ECO:0000313" key="7">
    <source>
        <dbReference type="EMBL" id="XDQ23840.1"/>
    </source>
</evidence>
<dbReference type="GO" id="GO:0003700">
    <property type="term" value="F:DNA-binding transcription factor activity"/>
    <property type="evidence" value="ECO:0007669"/>
    <property type="project" value="InterPro"/>
</dbReference>
<dbReference type="Pfam" id="PF00155">
    <property type="entry name" value="Aminotran_1_2"/>
    <property type="match status" value="1"/>
</dbReference>
<sequence>MQRGFAAALGRWRTEQEPLAKALSAAVRDAVVDGRVPAGTRLPSERELARTLDLSRGTVVTALALLRDDGWLHTRHGSGSVVRLPERLTERTAPWSLDRGGASDTDLDLTLAVTAAPHHAYLAAQARAVERSATLLVDSGVASAGLPRLRELLADRYTRAGLATRPEQILVTSGARAALTLLVEQLHTDRRAPVAVESPTFPGSLDILRRRRARLLPIPVTAAYGWDTERLADTVRSGAPQLACLIPDFHNPTGALMPDATRSVVAELAERHGLTVVVDETMRELDLRTPARSVPHLSGTRVIQIGSASKVLWSGLRVGWIRAAADLVREVRRNPLQAQLSPPPLEQLIAAELLGEGLDEIVADRRTRLRAQRDHLAALLADTGWTYGIPDGGLSLWVHLGAATTATELAASAARRGLAVSPGPRFAADRATLTHYLRLPFTATPEVLTRAVGLLR</sequence>
<dbReference type="AlphaFoldDB" id="A0AB39P1Y1"/>
<dbReference type="InterPro" id="IPR000524">
    <property type="entry name" value="Tscrpt_reg_HTH_GntR"/>
</dbReference>
<evidence type="ECO:0000256" key="4">
    <source>
        <dbReference type="ARBA" id="ARBA00023125"/>
    </source>
</evidence>
<evidence type="ECO:0000256" key="1">
    <source>
        <dbReference type="ARBA" id="ARBA00005384"/>
    </source>
</evidence>
<dbReference type="GO" id="GO:0003677">
    <property type="term" value="F:DNA binding"/>
    <property type="evidence" value="ECO:0007669"/>
    <property type="project" value="UniProtKB-KW"/>
</dbReference>
<dbReference type="RefSeq" id="WP_369229948.1">
    <property type="nucleotide sequence ID" value="NZ_CP163435.1"/>
</dbReference>
<organism evidence="7">
    <name type="scientific">Streptomyces sp. R21</name>
    <dbReference type="NCBI Taxonomy" id="3238627"/>
    <lineage>
        <taxon>Bacteria</taxon>
        <taxon>Bacillati</taxon>
        <taxon>Actinomycetota</taxon>
        <taxon>Actinomycetes</taxon>
        <taxon>Kitasatosporales</taxon>
        <taxon>Streptomycetaceae</taxon>
        <taxon>Streptomyces</taxon>
    </lineage>
</organism>
<keyword evidence="4" id="KW-0238">DNA-binding</keyword>
<proteinExistence type="inferred from homology"/>
<dbReference type="EMBL" id="CP163435">
    <property type="protein sequence ID" value="XDQ23840.1"/>
    <property type="molecule type" value="Genomic_DNA"/>
</dbReference>
<keyword evidence="7" id="KW-0032">Aminotransferase</keyword>
<evidence type="ECO:0000256" key="2">
    <source>
        <dbReference type="ARBA" id="ARBA00022898"/>
    </source>
</evidence>
<dbReference type="GO" id="GO:0030170">
    <property type="term" value="F:pyridoxal phosphate binding"/>
    <property type="evidence" value="ECO:0007669"/>
    <property type="project" value="InterPro"/>
</dbReference>
<dbReference type="SMART" id="SM00345">
    <property type="entry name" value="HTH_GNTR"/>
    <property type="match status" value="1"/>
</dbReference>
<dbReference type="PRINTS" id="PR00035">
    <property type="entry name" value="HTHGNTR"/>
</dbReference>
<comment type="similarity">
    <text evidence="1">In the C-terminal section; belongs to the class-I pyridoxal-phosphate-dependent aminotransferase family.</text>
</comment>
<keyword evidence="3" id="KW-0805">Transcription regulation</keyword>
<feature type="domain" description="HTH gntR-type" evidence="6">
    <location>
        <begin position="17"/>
        <end position="85"/>
    </location>
</feature>
<dbReference type="InterPro" id="IPR004839">
    <property type="entry name" value="Aminotransferase_I/II_large"/>
</dbReference>
<dbReference type="InterPro" id="IPR036390">
    <property type="entry name" value="WH_DNA-bd_sf"/>
</dbReference>
<dbReference type="Pfam" id="PF00392">
    <property type="entry name" value="GntR"/>
    <property type="match status" value="1"/>
</dbReference>
<protein>
    <submittedName>
        <fullName evidence="7">PLP-dependent aminotransferase family protein</fullName>
    </submittedName>
</protein>
<name>A0AB39P1Y1_9ACTN</name>
<dbReference type="PROSITE" id="PS50949">
    <property type="entry name" value="HTH_GNTR"/>
    <property type="match status" value="1"/>
</dbReference>
<dbReference type="InterPro" id="IPR051446">
    <property type="entry name" value="HTH_trans_reg/aminotransferase"/>
</dbReference>
<dbReference type="GO" id="GO:0008483">
    <property type="term" value="F:transaminase activity"/>
    <property type="evidence" value="ECO:0007669"/>
    <property type="project" value="UniProtKB-KW"/>
</dbReference>
<dbReference type="PANTHER" id="PTHR46577">
    <property type="entry name" value="HTH-TYPE TRANSCRIPTIONAL REGULATORY PROTEIN GABR"/>
    <property type="match status" value="1"/>
</dbReference>
<dbReference type="CDD" id="cd00609">
    <property type="entry name" value="AAT_like"/>
    <property type="match status" value="1"/>
</dbReference>
<dbReference type="InterPro" id="IPR036388">
    <property type="entry name" value="WH-like_DNA-bd_sf"/>
</dbReference>
<evidence type="ECO:0000256" key="3">
    <source>
        <dbReference type="ARBA" id="ARBA00023015"/>
    </source>
</evidence>
<evidence type="ECO:0000256" key="5">
    <source>
        <dbReference type="ARBA" id="ARBA00023163"/>
    </source>
</evidence>
<dbReference type="SUPFAM" id="SSF46785">
    <property type="entry name" value="Winged helix' DNA-binding domain"/>
    <property type="match status" value="1"/>
</dbReference>
<dbReference type="InterPro" id="IPR015424">
    <property type="entry name" value="PyrdxlP-dep_Trfase"/>
</dbReference>
<dbReference type="CDD" id="cd07377">
    <property type="entry name" value="WHTH_GntR"/>
    <property type="match status" value="1"/>
</dbReference>
<dbReference type="Gene3D" id="1.10.10.10">
    <property type="entry name" value="Winged helix-like DNA-binding domain superfamily/Winged helix DNA-binding domain"/>
    <property type="match status" value="1"/>
</dbReference>
<dbReference type="InterPro" id="IPR015421">
    <property type="entry name" value="PyrdxlP-dep_Trfase_major"/>
</dbReference>
<dbReference type="SUPFAM" id="SSF53383">
    <property type="entry name" value="PLP-dependent transferases"/>
    <property type="match status" value="1"/>
</dbReference>
<gene>
    <name evidence="7" type="ORF">AB5J56_03660</name>
</gene>
<keyword evidence="2" id="KW-0663">Pyridoxal phosphate</keyword>